<evidence type="ECO:0000256" key="10">
    <source>
        <dbReference type="SAM" id="MobiDB-lite"/>
    </source>
</evidence>
<evidence type="ECO:0000256" key="1">
    <source>
        <dbReference type="ARBA" id="ARBA00004141"/>
    </source>
</evidence>
<evidence type="ECO:0000256" key="3">
    <source>
        <dbReference type="ARBA" id="ARBA00022692"/>
    </source>
</evidence>
<dbReference type="Pfam" id="PF12906">
    <property type="entry name" value="RINGv"/>
    <property type="match status" value="1"/>
</dbReference>
<dbReference type="Gene3D" id="3.30.40.10">
    <property type="entry name" value="Zinc/RING finger domain, C3HC4 (zinc finger)"/>
    <property type="match status" value="1"/>
</dbReference>
<dbReference type="PANTHER" id="PTHR46065:SF3">
    <property type="entry name" value="FI20425P1"/>
    <property type="match status" value="1"/>
</dbReference>
<organism evidence="13 14">
    <name type="scientific">Limulus polyphemus</name>
    <name type="common">Atlantic horseshoe crab</name>
    <dbReference type="NCBI Taxonomy" id="6850"/>
    <lineage>
        <taxon>Eukaryota</taxon>
        <taxon>Metazoa</taxon>
        <taxon>Ecdysozoa</taxon>
        <taxon>Arthropoda</taxon>
        <taxon>Chelicerata</taxon>
        <taxon>Merostomata</taxon>
        <taxon>Xiphosura</taxon>
        <taxon>Limulidae</taxon>
        <taxon>Limulus</taxon>
    </lineage>
</organism>
<feature type="compositionally biased region" description="Basic and acidic residues" evidence="10">
    <location>
        <begin position="290"/>
        <end position="303"/>
    </location>
</feature>
<keyword evidence="4" id="KW-0479">Metal-binding</keyword>
<dbReference type="SMART" id="SM00744">
    <property type="entry name" value="RINGv"/>
    <property type="match status" value="1"/>
</dbReference>
<sequence length="319" mass="35013">MSCKTEDRREHYPLLYGSTVASNAETAKSPCDPTAPSVGPTTISIGRVHVYNFGSSKNAASTDGQALGTKRSTSSSSGPSCRICHEGDSCDKLVSPCHCSGSVGVVHLDCMEKWLGTANTDTCEICRYKFHIVRSSRSLLEFFCSGSDRRHQKSLIGDVICFLLLTPLVVVSSFLCMEGAVQRVSTDKWEAGCLMGLSIVLLMVYVIWSVLTVRFHYKNWKIWKTLNQNVKVLSYNRTEKKSDQNNNPSGSEPTQNDSVFMGASLVSVASETQIANVLAIPSPSNDDDNNDHKISPLQKETKGQDLNFVDKGQQIDTRL</sequence>
<feature type="transmembrane region" description="Helical" evidence="11">
    <location>
        <begin position="195"/>
        <end position="217"/>
    </location>
</feature>
<keyword evidence="13" id="KW-1185">Reference proteome</keyword>
<feature type="domain" description="RING-CH-type" evidence="12">
    <location>
        <begin position="73"/>
        <end position="133"/>
    </location>
</feature>
<evidence type="ECO:0000256" key="5">
    <source>
        <dbReference type="ARBA" id="ARBA00022771"/>
    </source>
</evidence>
<feature type="transmembrane region" description="Helical" evidence="11">
    <location>
        <begin position="155"/>
        <end position="175"/>
    </location>
</feature>
<keyword evidence="5" id="KW-0863">Zinc-finger</keyword>
<name>A0ABM1BT16_LIMPO</name>
<evidence type="ECO:0000256" key="9">
    <source>
        <dbReference type="ARBA" id="ARBA00023136"/>
    </source>
</evidence>
<comment type="subcellular location">
    <subcellularLocation>
        <location evidence="1">Membrane</location>
        <topology evidence="1">Multi-pass membrane protein</topology>
    </subcellularLocation>
</comment>
<keyword evidence="3 11" id="KW-0812">Transmembrane</keyword>
<protein>
    <submittedName>
        <fullName evidence="14">E3 ubiquitin-protein ligase MARCH2-like</fullName>
    </submittedName>
</protein>
<feature type="compositionally biased region" description="Polar residues" evidence="10">
    <location>
        <begin position="244"/>
        <end position="257"/>
    </location>
</feature>
<feature type="region of interest" description="Disordered" evidence="10">
    <location>
        <begin position="280"/>
        <end position="319"/>
    </location>
</feature>
<dbReference type="PROSITE" id="PS51292">
    <property type="entry name" value="ZF_RING_CH"/>
    <property type="match status" value="1"/>
</dbReference>
<dbReference type="Proteomes" id="UP000694941">
    <property type="component" value="Unplaced"/>
</dbReference>
<evidence type="ECO:0000256" key="11">
    <source>
        <dbReference type="SAM" id="Phobius"/>
    </source>
</evidence>
<proteinExistence type="predicted"/>
<evidence type="ECO:0000256" key="8">
    <source>
        <dbReference type="ARBA" id="ARBA00022989"/>
    </source>
</evidence>
<evidence type="ECO:0000256" key="6">
    <source>
        <dbReference type="ARBA" id="ARBA00022786"/>
    </source>
</evidence>
<dbReference type="InterPro" id="IPR013083">
    <property type="entry name" value="Znf_RING/FYVE/PHD"/>
</dbReference>
<dbReference type="InterPro" id="IPR011016">
    <property type="entry name" value="Znf_RING-CH"/>
</dbReference>
<keyword evidence="9 11" id="KW-0472">Membrane</keyword>
<reference evidence="14" key="1">
    <citation type="submission" date="2025-08" db="UniProtKB">
        <authorList>
            <consortium name="RefSeq"/>
        </authorList>
    </citation>
    <scope>IDENTIFICATION</scope>
    <source>
        <tissue evidence="14">Muscle</tissue>
    </source>
</reference>
<dbReference type="GeneID" id="106472021"/>
<keyword evidence="8 11" id="KW-1133">Transmembrane helix</keyword>
<keyword evidence="6" id="KW-0833">Ubl conjugation pathway</keyword>
<evidence type="ECO:0000259" key="12">
    <source>
        <dbReference type="PROSITE" id="PS51292"/>
    </source>
</evidence>
<accession>A0ABM1BT16</accession>
<evidence type="ECO:0000256" key="4">
    <source>
        <dbReference type="ARBA" id="ARBA00022723"/>
    </source>
</evidence>
<keyword evidence="2" id="KW-0808">Transferase</keyword>
<gene>
    <name evidence="14" type="primary">LOC106472021</name>
</gene>
<dbReference type="PANTHER" id="PTHR46065">
    <property type="entry name" value="E3 UBIQUITIN-PROTEIN LIGASE MARCH 2/3 FAMILY MEMBER"/>
    <property type="match status" value="1"/>
</dbReference>
<dbReference type="RefSeq" id="XP_013788104.1">
    <property type="nucleotide sequence ID" value="XM_013932650.2"/>
</dbReference>
<feature type="region of interest" description="Disordered" evidence="10">
    <location>
        <begin position="238"/>
        <end position="257"/>
    </location>
</feature>
<keyword evidence="7" id="KW-0862">Zinc</keyword>
<dbReference type="SUPFAM" id="SSF57850">
    <property type="entry name" value="RING/U-box"/>
    <property type="match status" value="1"/>
</dbReference>
<evidence type="ECO:0000313" key="13">
    <source>
        <dbReference type="Proteomes" id="UP000694941"/>
    </source>
</evidence>
<feature type="region of interest" description="Disordered" evidence="10">
    <location>
        <begin position="58"/>
        <end position="80"/>
    </location>
</feature>
<evidence type="ECO:0000256" key="2">
    <source>
        <dbReference type="ARBA" id="ARBA00022679"/>
    </source>
</evidence>
<evidence type="ECO:0000313" key="14">
    <source>
        <dbReference type="RefSeq" id="XP_013788104.1"/>
    </source>
</evidence>
<evidence type="ECO:0000256" key="7">
    <source>
        <dbReference type="ARBA" id="ARBA00022833"/>
    </source>
</evidence>